<dbReference type="InterPro" id="IPR038152">
    <property type="entry name" value="Carbam_trans_C_sf"/>
</dbReference>
<dbReference type="EMBL" id="JXDG01000059">
    <property type="protein sequence ID" value="KIH81662.1"/>
    <property type="molecule type" value="Genomic_DNA"/>
</dbReference>
<evidence type="ECO:0000313" key="4">
    <source>
        <dbReference type="EMBL" id="KIH81662.1"/>
    </source>
</evidence>
<reference evidence="4 5" key="1">
    <citation type="submission" date="2015-01" db="EMBL/GenBank/DDBJ databases">
        <title>Complete genome of Pseudomonas batumici UCM B-321 producer of the batumin antibiotic with strong antistaphilococcal and potential anticancer activity.</title>
        <authorList>
            <person name="Klochko V.V."/>
            <person name="Zelena L.B."/>
            <person name="Elena K.A."/>
            <person name="Reva O.N."/>
        </authorList>
    </citation>
    <scope>NUCLEOTIDE SEQUENCE [LARGE SCALE GENOMIC DNA]</scope>
    <source>
        <strain evidence="4 5">UCM B-321</strain>
    </source>
</reference>
<proteinExistence type="inferred from homology"/>
<feature type="domain" description="Carbamoyltransferase C-terminal" evidence="3">
    <location>
        <begin position="407"/>
        <end position="594"/>
    </location>
</feature>
<evidence type="ECO:0000259" key="2">
    <source>
        <dbReference type="Pfam" id="PF02543"/>
    </source>
</evidence>
<feature type="domain" description="Carbamoyltransferase" evidence="2">
    <location>
        <begin position="5"/>
        <end position="345"/>
    </location>
</feature>
<keyword evidence="5" id="KW-1185">Reference proteome</keyword>
<name>A0A0C2I9F9_9PSED</name>
<dbReference type="InterPro" id="IPR043129">
    <property type="entry name" value="ATPase_NBD"/>
</dbReference>
<dbReference type="OrthoDB" id="9780777at2"/>
<protein>
    <submittedName>
        <fullName evidence="4">Nodulation protein nolO</fullName>
    </submittedName>
</protein>
<gene>
    <name evidence="4" type="ORF">UCMB321_4592</name>
</gene>
<sequence length="613" mass="68231">MTCTLGISAFYHDSAATLVVDGKIVAAAQEERFSRVRHDPGFPRLAIEYVLAHAGLKLADVDHVAYYEDPVLKFRRVLSTAVVAGLSAVRTYAPALGDWLSTKRRMDREVVRHLKAMGDRDGRRIEVHGHHASHAASAFFPSPFESAAILCIDSVGEWATTTLWHGKADGIKLVAELSFPHSLGLLYSAFTYFCGFKVDSGEYKLMGLAPYGKTTYVDKILSNLIDVKPDGSFRLDWTRFEFINGEVMTGEAFEQLFGGPRRLPEAPLTEREFDLAASVQKVTEIIVSRLAKTARELTGETSLCMAGGVALNCVANGVISRERTFDRLWVQPAAGDAGGSLGAALLTDRKHRRITRRELPTGVLDGMSGALLGPQYSEEQIRDELEACGAVFHRLSPEEVDQRVITSIENGGVIGWFQGRMEFGPRSLGARSILGDPRRADTQTTMNLRIKFRESFRPFAPVVLEEEAAEYFDIVEESPYMLVVSPVAEAIRKVIPKEQAQLTGIDLLKVARSTLPAITHVDFSARVQTVDRERNPRFRALLERFHQRSGCPVLVNTSFNVRGEPIVNTPFEAYRCFMRTNIDVLAIGDFYLEKSEQPQFEEAVDWRETVPLD</sequence>
<dbReference type="RefSeq" id="WP_040070893.1">
    <property type="nucleotide sequence ID" value="NZ_JXDG01000059.1"/>
</dbReference>
<evidence type="ECO:0000259" key="3">
    <source>
        <dbReference type="Pfam" id="PF16861"/>
    </source>
</evidence>
<dbReference type="CDD" id="cd24098">
    <property type="entry name" value="ASKHA_NBD_TobZ_N"/>
    <property type="match status" value="1"/>
</dbReference>
<comment type="similarity">
    <text evidence="1">Belongs to the NodU/CmcH family.</text>
</comment>
<dbReference type="PATRIC" id="fig|226910.6.peg.4582"/>
<dbReference type="InterPro" id="IPR051338">
    <property type="entry name" value="NodU/CmcH_Carbamoyltrnsfr"/>
</dbReference>
<evidence type="ECO:0000313" key="5">
    <source>
        <dbReference type="Proteomes" id="UP000031535"/>
    </source>
</evidence>
<dbReference type="Pfam" id="PF16861">
    <property type="entry name" value="Carbam_trans_C"/>
    <property type="match status" value="1"/>
</dbReference>
<dbReference type="Pfam" id="PF02543">
    <property type="entry name" value="Carbam_trans_N"/>
    <property type="match status" value="1"/>
</dbReference>
<dbReference type="InterPro" id="IPR003696">
    <property type="entry name" value="Carbtransf_dom"/>
</dbReference>
<dbReference type="Proteomes" id="UP000031535">
    <property type="component" value="Unassembled WGS sequence"/>
</dbReference>
<dbReference type="Gene3D" id="3.90.870.20">
    <property type="entry name" value="Carbamoyltransferase, C-terminal domain"/>
    <property type="match status" value="1"/>
</dbReference>
<dbReference type="AlphaFoldDB" id="A0A0C2I9F9"/>
<dbReference type="PANTHER" id="PTHR34847">
    <property type="entry name" value="NODULATION PROTEIN U"/>
    <property type="match status" value="1"/>
</dbReference>
<dbReference type="PANTHER" id="PTHR34847:SF1">
    <property type="entry name" value="NODULATION PROTEIN U"/>
    <property type="match status" value="1"/>
</dbReference>
<evidence type="ECO:0000256" key="1">
    <source>
        <dbReference type="ARBA" id="ARBA00006129"/>
    </source>
</evidence>
<dbReference type="InterPro" id="IPR031730">
    <property type="entry name" value="Carbam_trans_C"/>
</dbReference>
<dbReference type="SUPFAM" id="SSF53067">
    <property type="entry name" value="Actin-like ATPase domain"/>
    <property type="match status" value="1"/>
</dbReference>
<comment type="caution">
    <text evidence="4">The sequence shown here is derived from an EMBL/GenBank/DDBJ whole genome shotgun (WGS) entry which is preliminary data.</text>
</comment>
<organism evidence="4 5">
    <name type="scientific">Pseudomonas batumici</name>
    <dbReference type="NCBI Taxonomy" id="226910"/>
    <lineage>
        <taxon>Bacteria</taxon>
        <taxon>Pseudomonadati</taxon>
        <taxon>Pseudomonadota</taxon>
        <taxon>Gammaproteobacteria</taxon>
        <taxon>Pseudomonadales</taxon>
        <taxon>Pseudomonadaceae</taxon>
        <taxon>Pseudomonas</taxon>
    </lineage>
</organism>
<accession>A0A0C2I9F9</accession>
<dbReference type="GO" id="GO:0003824">
    <property type="term" value="F:catalytic activity"/>
    <property type="evidence" value="ECO:0007669"/>
    <property type="project" value="InterPro"/>
</dbReference>
<dbReference type="Gene3D" id="3.30.420.40">
    <property type="match status" value="2"/>
</dbReference>
<dbReference type="STRING" id="226910.UCMB321_4592"/>